<dbReference type="EMBL" id="CP060635">
    <property type="protein sequence ID" value="QNM09094.1"/>
    <property type="molecule type" value="Genomic_DNA"/>
</dbReference>
<evidence type="ECO:0000256" key="2">
    <source>
        <dbReference type="ARBA" id="ARBA00006742"/>
    </source>
</evidence>
<evidence type="ECO:0000313" key="12">
    <source>
        <dbReference type="EMBL" id="QNM09094.1"/>
    </source>
</evidence>
<dbReference type="PANTHER" id="PTHR33909:SF1">
    <property type="entry name" value="SEC TRANSLOCON ACCESSORY COMPLEX SUBUNIT YAJC"/>
    <property type="match status" value="1"/>
</dbReference>
<keyword evidence="13" id="KW-1185">Reference proteome</keyword>
<evidence type="ECO:0000256" key="11">
    <source>
        <dbReference type="SAM" id="Phobius"/>
    </source>
</evidence>
<reference evidence="12 13" key="1">
    <citation type="submission" date="2020-08" db="EMBL/GenBank/DDBJ databases">
        <authorList>
            <person name="Liu C."/>
            <person name="Sun Q."/>
        </authorList>
    </citation>
    <scope>NUCLEOTIDE SEQUENCE [LARGE SCALE GENOMIC DNA]</scope>
    <source>
        <strain evidence="12 13">NSJ-29</strain>
    </source>
</reference>
<dbReference type="AlphaFoldDB" id="A0A7G9GE62"/>
<evidence type="ECO:0000256" key="9">
    <source>
        <dbReference type="ARBA" id="ARBA00023136"/>
    </source>
</evidence>
<dbReference type="InterPro" id="IPR003849">
    <property type="entry name" value="Preprotein_translocase_YajC"/>
</dbReference>
<protein>
    <submittedName>
        <fullName evidence="12">Preprotein translocase subunit YajC</fullName>
    </submittedName>
</protein>
<accession>A0A7G9GE62</accession>
<evidence type="ECO:0000313" key="13">
    <source>
        <dbReference type="Proteomes" id="UP000515860"/>
    </source>
</evidence>
<comment type="similarity">
    <text evidence="2">Belongs to the YajC family.</text>
</comment>
<evidence type="ECO:0000256" key="6">
    <source>
        <dbReference type="ARBA" id="ARBA00022927"/>
    </source>
</evidence>
<organism evidence="12 13">
    <name type="scientific">Wansuia hejianensis</name>
    <dbReference type="NCBI Taxonomy" id="2763667"/>
    <lineage>
        <taxon>Bacteria</taxon>
        <taxon>Bacillati</taxon>
        <taxon>Bacillota</taxon>
        <taxon>Clostridia</taxon>
        <taxon>Lachnospirales</taxon>
        <taxon>Lachnospiraceae</taxon>
        <taxon>Wansuia</taxon>
    </lineage>
</organism>
<comment type="subcellular location">
    <subcellularLocation>
        <location evidence="1">Cell membrane</location>
        <topology evidence="1">Single-pass membrane protein</topology>
    </subcellularLocation>
</comment>
<evidence type="ECO:0000256" key="7">
    <source>
        <dbReference type="ARBA" id="ARBA00022989"/>
    </source>
</evidence>
<keyword evidence="7 11" id="KW-1133">Transmembrane helix</keyword>
<dbReference type="KEGG" id="whj:H9Q79_02010"/>
<evidence type="ECO:0000256" key="5">
    <source>
        <dbReference type="ARBA" id="ARBA00022692"/>
    </source>
</evidence>
<keyword evidence="9 11" id="KW-0472">Membrane</keyword>
<proteinExistence type="inferred from homology"/>
<evidence type="ECO:0000256" key="8">
    <source>
        <dbReference type="ARBA" id="ARBA00023010"/>
    </source>
</evidence>
<dbReference type="PANTHER" id="PTHR33909">
    <property type="entry name" value="SEC TRANSLOCON ACCESSORY COMPLEX SUBUNIT YAJC"/>
    <property type="match status" value="1"/>
</dbReference>
<feature type="region of interest" description="Disordered" evidence="10">
    <location>
        <begin position="100"/>
        <end position="120"/>
    </location>
</feature>
<keyword evidence="6" id="KW-0653">Protein transport</keyword>
<evidence type="ECO:0000256" key="1">
    <source>
        <dbReference type="ARBA" id="ARBA00004162"/>
    </source>
</evidence>
<evidence type="ECO:0000256" key="10">
    <source>
        <dbReference type="SAM" id="MobiDB-lite"/>
    </source>
</evidence>
<keyword evidence="8" id="KW-0811">Translocation</keyword>
<name>A0A7G9GE62_9FIRM</name>
<keyword evidence="3" id="KW-0813">Transport</keyword>
<dbReference type="GO" id="GO:0005886">
    <property type="term" value="C:plasma membrane"/>
    <property type="evidence" value="ECO:0007669"/>
    <property type="project" value="UniProtKB-SubCell"/>
</dbReference>
<feature type="transmembrane region" description="Helical" evidence="11">
    <location>
        <begin position="12"/>
        <end position="35"/>
    </location>
</feature>
<dbReference type="RefSeq" id="WP_249329093.1">
    <property type="nucleotide sequence ID" value="NZ_CP060635.1"/>
</dbReference>
<evidence type="ECO:0000256" key="4">
    <source>
        <dbReference type="ARBA" id="ARBA00022475"/>
    </source>
</evidence>
<dbReference type="Pfam" id="PF02699">
    <property type="entry name" value="YajC"/>
    <property type="match status" value="1"/>
</dbReference>
<dbReference type="NCBIfam" id="TIGR00739">
    <property type="entry name" value="yajC"/>
    <property type="match status" value="1"/>
</dbReference>
<evidence type="ECO:0000256" key="3">
    <source>
        <dbReference type="ARBA" id="ARBA00022448"/>
    </source>
</evidence>
<dbReference type="Proteomes" id="UP000515860">
    <property type="component" value="Chromosome"/>
</dbReference>
<gene>
    <name evidence="12" type="primary">yajC</name>
    <name evidence="12" type="ORF">H9Q79_02010</name>
</gene>
<keyword evidence="5 11" id="KW-0812">Transmembrane</keyword>
<sequence>MIFASSTAASSGGMGSMSMIILMVALIALMYFMMIRPQKKEQKRMQAMLSALEIGDAVVTNSGFYGVVIDITEEDVIVEFGNNKNCRIPMRKAAIAQVEKPEEAAAVTEKDTKPTDTKKK</sequence>
<dbReference type="GO" id="GO:0015031">
    <property type="term" value="P:protein transport"/>
    <property type="evidence" value="ECO:0007669"/>
    <property type="project" value="UniProtKB-KW"/>
</dbReference>
<dbReference type="SMART" id="SM01323">
    <property type="entry name" value="YajC"/>
    <property type="match status" value="1"/>
</dbReference>
<dbReference type="PRINTS" id="PR01853">
    <property type="entry name" value="YAJCTRNLCASE"/>
</dbReference>
<keyword evidence="4" id="KW-1003">Cell membrane</keyword>